<gene>
    <name evidence="2" type="ORF">ASPBRDRAFT_49637</name>
</gene>
<feature type="compositionally biased region" description="Polar residues" evidence="1">
    <location>
        <begin position="89"/>
        <end position="102"/>
    </location>
</feature>
<sequence>MAFPRSPNSPGQTKPWSSGRTLTPAQRERKRYKDRISKRQKSERDKEGLAELQNQVDALHQLIQSHTSLGADISPWVLLPDDFNLDTLVPSSSSPSALQDETNPPPTPPQSAPPFNGESEQREPSQPDTLVSWTKGHHGPLSNIGPSLQESGSRLILEFTDEILGTTLGFTTLDICTSEELNQDAVIRGVLEGWHSVESRTYSCPLWKIIRQVDEQVFIHGGILTRLTMLSTILKMLVAVVYQNSFTGVPPWYRPRPSQLHFPHRITADYFAWPGFRERLVLSDCEILTHRFFKYFASCFRLSWPHSISSAYVVRPGSELYSFSDEFTRHVADLSMWRMCKTFFSLFPALEEDMLPGNISPSSDCSPAFDILGPA</sequence>
<dbReference type="PANTHER" id="PTHR37012:SF7">
    <property type="entry name" value="B-ZIP TRANSCRIPTION FACTOR (EUROFUNG)-RELATED"/>
    <property type="match status" value="1"/>
</dbReference>
<reference evidence="3" key="1">
    <citation type="journal article" date="2017" name="Genome Biol.">
        <title>Comparative genomics reveals high biological diversity and specific adaptations in the industrially and medically important fungal genus Aspergillus.</title>
        <authorList>
            <person name="de Vries R.P."/>
            <person name="Riley R."/>
            <person name="Wiebenga A."/>
            <person name="Aguilar-Osorio G."/>
            <person name="Amillis S."/>
            <person name="Uchima C.A."/>
            <person name="Anderluh G."/>
            <person name="Asadollahi M."/>
            <person name="Askin M."/>
            <person name="Barry K."/>
            <person name="Battaglia E."/>
            <person name="Bayram O."/>
            <person name="Benocci T."/>
            <person name="Braus-Stromeyer S.A."/>
            <person name="Caldana C."/>
            <person name="Canovas D."/>
            <person name="Cerqueira G.C."/>
            <person name="Chen F."/>
            <person name="Chen W."/>
            <person name="Choi C."/>
            <person name="Clum A."/>
            <person name="Dos Santos R.A."/>
            <person name="Damasio A.R."/>
            <person name="Diallinas G."/>
            <person name="Emri T."/>
            <person name="Fekete E."/>
            <person name="Flipphi M."/>
            <person name="Freyberg S."/>
            <person name="Gallo A."/>
            <person name="Gournas C."/>
            <person name="Habgood R."/>
            <person name="Hainaut M."/>
            <person name="Harispe M.L."/>
            <person name="Henrissat B."/>
            <person name="Hilden K.S."/>
            <person name="Hope R."/>
            <person name="Hossain A."/>
            <person name="Karabika E."/>
            <person name="Karaffa L."/>
            <person name="Karanyi Z."/>
            <person name="Krasevec N."/>
            <person name="Kuo A."/>
            <person name="Kusch H."/>
            <person name="LaButti K."/>
            <person name="Lagendijk E.L."/>
            <person name="Lapidus A."/>
            <person name="Levasseur A."/>
            <person name="Lindquist E."/>
            <person name="Lipzen A."/>
            <person name="Logrieco A.F."/>
            <person name="MacCabe A."/>
            <person name="Maekelae M.R."/>
            <person name="Malavazi I."/>
            <person name="Melin P."/>
            <person name="Meyer V."/>
            <person name="Mielnichuk N."/>
            <person name="Miskei M."/>
            <person name="Molnar A.P."/>
            <person name="Mule G."/>
            <person name="Ngan C.Y."/>
            <person name="Orejas M."/>
            <person name="Orosz E."/>
            <person name="Ouedraogo J.P."/>
            <person name="Overkamp K.M."/>
            <person name="Park H.-S."/>
            <person name="Perrone G."/>
            <person name="Piumi F."/>
            <person name="Punt P.J."/>
            <person name="Ram A.F."/>
            <person name="Ramon A."/>
            <person name="Rauscher S."/>
            <person name="Record E."/>
            <person name="Riano-Pachon D.M."/>
            <person name="Robert V."/>
            <person name="Roehrig J."/>
            <person name="Ruller R."/>
            <person name="Salamov A."/>
            <person name="Salih N.S."/>
            <person name="Samson R.A."/>
            <person name="Sandor E."/>
            <person name="Sanguinetti M."/>
            <person name="Schuetze T."/>
            <person name="Sepcic K."/>
            <person name="Shelest E."/>
            <person name="Sherlock G."/>
            <person name="Sophianopoulou V."/>
            <person name="Squina F.M."/>
            <person name="Sun H."/>
            <person name="Susca A."/>
            <person name="Todd R.B."/>
            <person name="Tsang A."/>
            <person name="Unkles S.E."/>
            <person name="van de Wiele N."/>
            <person name="van Rossen-Uffink D."/>
            <person name="Oliveira J.V."/>
            <person name="Vesth T.C."/>
            <person name="Visser J."/>
            <person name="Yu J.-H."/>
            <person name="Zhou M."/>
            <person name="Andersen M.R."/>
            <person name="Archer D.B."/>
            <person name="Baker S.E."/>
            <person name="Benoit I."/>
            <person name="Brakhage A.A."/>
            <person name="Braus G.H."/>
            <person name="Fischer R."/>
            <person name="Frisvad J.C."/>
            <person name="Goldman G.H."/>
            <person name="Houbraken J."/>
            <person name="Oakley B."/>
            <person name="Pocsi I."/>
            <person name="Scazzocchio C."/>
            <person name="Seiboth B."/>
            <person name="vanKuyk P.A."/>
            <person name="Wortman J."/>
            <person name="Dyer P.S."/>
            <person name="Grigoriev I.V."/>
        </authorList>
    </citation>
    <scope>NUCLEOTIDE SEQUENCE [LARGE SCALE GENOMIC DNA]</scope>
    <source>
        <strain evidence="3">CBS 101740 / IMI 381727 / IBT 21946</strain>
    </source>
</reference>
<evidence type="ECO:0000313" key="2">
    <source>
        <dbReference type="EMBL" id="OJJ65610.1"/>
    </source>
</evidence>
<dbReference type="GeneID" id="93578878"/>
<feature type="compositionally biased region" description="Polar residues" evidence="1">
    <location>
        <begin position="1"/>
        <end position="24"/>
    </location>
</feature>
<dbReference type="PANTHER" id="PTHR37012">
    <property type="entry name" value="B-ZIP TRANSCRIPTION FACTOR (EUROFUNG)-RELATED"/>
    <property type="match status" value="1"/>
</dbReference>
<feature type="compositionally biased region" description="Basic and acidic residues" evidence="1">
    <location>
        <begin position="34"/>
        <end position="49"/>
    </location>
</feature>
<feature type="compositionally biased region" description="Pro residues" evidence="1">
    <location>
        <begin position="103"/>
        <end position="112"/>
    </location>
</feature>
<evidence type="ECO:0000313" key="3">
    <source>
        <dbReference type="Proteomes" id="UP000184499"/>
    </source>
</evidence>
<proteinExistence type="predicted"/>
<dbReference type="OMA" id="YFASCFR"/>
<protein>
    <recommendedName>
        <fullName evidence="4">BZIP domain-containing protein</fullName>
    </recommendedName>
</protein>
<dbReference type="RefSeq" id="XP_067472861.1">
    <property type="nucleotide sequence ID" value="XM_067626390.1"/>
</dbReference>
<evidence type="ECO:0000256" key="1">
    <source>
        <dbReference type="SAM" id="MobiDB-lite"/>
    </source>
</evidence>
<feature type="region of interest" description="Disordered" evidence="1">
    <location>
        <begin position="1"/>
        <end position="49"/>
    </location>
</feature>
<dbReference type="Pfam" id="PF11905">
    <property type="entry name" value="DUF3425"/>
    <property type="match status" value="1"/>
</dbReference>
<accession>A0A1L9U1N5</accession>
<keyword evidence="3" id="KW-1185">Reference proteome</keyword>
<dbReference type="InterPro" id="IPR021833">
    <property type="entry name" value="DUF3425"/>
</dbReference>
<dbReference type="VEuPathDB" id="FungiDB:ASPBRDRAFT_49637"/>
<organism evidence="2 3">
    <name type="scientific">Aspergillus brasiliensis (strain CBS 101740 / IMI 381727 / IBT 21946)</name>
    <dbReference type="NCBI Taxonomy" id="767769"/>
    <lineage>
        <taxon>Eukaryota</taxon>
        <taxon>Fungi</taxon>
        <taxon>Dikarya</taxon>
        <taxon>Ascomycota</taxon>
        <taxon>Pezizomycotina</taxon>
        <taxon>Eurotiomycetes</taxon>
        <taxon>Eurotiomycetidae</taxon>
        <taxon>Eurotiales</taxon>
        <taxon>Aspergillaceae</taxon>
        <taxon>Aspergillus</taxon>
        <taxon>Aspergillus subgen. Circumdati</taxon>
    </lineage>
</organism>
<feature type="region of interest" description="Disordered" evidence="1">
    <location>
        <begin position="89"/>
        <end position="146"/>
    </location>
</feature>
<dbReference type="AlphaFoldDB" id="A0A1L9U1N5"/>
<dbReference type="Proteomes" id="UP000184499">
    <property type="component" value="Unassembled WGS sequence"/>
</dbReference>
<dbReference type="EMBL" id="KV878717">
    <property type="protein sequence ID" value="OJJ65610.1"/>
    <property type="molecule type" value="Genomic_DNA"/>
</dbReference>
<dbReference type="OrthoDB" id="5086080at2759"/>
<evidence type="ECO:0008006" key="4">
    <source>
        <dbReference type="Google" id="ProtNLM"/>
    </source>
</evidence>
<name>A0A1L9U1N5_ASPBC</name>